<dbReference type="OrthoDB" id="7920316at2"/>
<keyword evidence="2" id="KW-1185">Reference proteome</keyword>
<sequence>MIFWLIKILYNDEITKDCPQFDVGFSINTDILTAACKVIDPINSQNLSDLQLHFDKRGLTIYGEGVCVDRLKLEFYYILEWMVEKIDLYKLF</sequence>
<evidence type="ECO:0000313" key="1">
    <source>
        <dbReference type="EMBL" id="EJF92975.1"/>
    </source>
</evidence>
<reference evidence="1 2" key="1">
    <citation type="submission" date="2012-03" db="EMBL/GenBank/DDBJ databases">
        <title>The Genome Sequence of Bartonella taylorii 8TBB.</title>
        <authorList>
            <consortium name="The Broad Institute Genome Sequencing Platform"/>
            <consortium name="The Broad Institute Genome Sequencing Center for Infectious Disease"/>
            <person name="Feldgarden M."/>
            <person name="Kirby J."/>
            <person name="Kosoy M."/>
            <person name="Birtles R."/>
            <person name="Probert W.S."/>
            <person name="Chiaraviglio L."/>
            <person name="Young S.K."/>
            <person name="Zeng Q."/>
            <person name="Gargeya S."/>
            <person name="Fitzgerald M."/>
            <person name="Haas B."/>
            <person name="Abouelleil A."/>
            <person name="Alvarado L."/>
            <person name="Arachchi H.M."/>
            <person name="Berlin A."/>
            <person name="Chapman S.B."/>
            <person name="Gearin G."/>
            <person name="Goldberg J."/>
            <person name="Griggs A."/>
            <person name="Gujja S."/>
            <person name="Hansen M."/>
            <person name="Heiman D."/>
            <person name="Howarth C."/>
            <person name="Larimer J."/>
            <person name="Lui A."/>
            <person name="MacDonald P.J.P."/>
            <person name="McCowen C."/>
            <person name="Montmayeur A."/>
            <person name="Murphy C."/>
            <person name="Neiman D."/>
            <person name="Pearson M."/>
            <person name="Priest M."/>
            <person name="Roberts A."/>
            <person name="Saif S."/>
            <person name="Shea T."/>
            <person name="Sisk P."/>
            <person name="Stolte C."/>
            <person name="Sykes S."/>
            <person name="Wortman J."/>
            <person name="Nusbaum C."/>
            <person name="Birren B."/>
        </authorList>
    </citation>
    <scope>NUCLEOTIDE SEQUENCE [LARGE SCALE GENOMIC DNA]</scope>
    <source>
        <strain evidence="1 2">8TBB</strain>
    </source>
</reference>
<protein>
    <submittedName>
        <fullName evidence="1">Uncharacterized protein</fullName>
    </submittedName>
</protein>
<comment type="caution">
    <text evidence="1">The sequence shown here is derived from an EMBL/GenBank/DDBJ whole genome shotgun (WGS) entry which is preliminary data.</text>
</comment>
<accession>A0A9P2RXY7</accession>
<dbReference type="AlphaFoldDB" id="A0A9P2RXY7"/>
<dbReference type="RefSeq" id="WP_004860703.1">
    <property type="nucleotide sequence ID" value="NZ_JH725053.1"/>
</dbReference>
<dbReference type="EMBL" id="AIMD01000049">
    <property type="protein sequence ID" value="EJF92975.1"/>
    <property type="molecule type" value="Genomic_DNA"/>
</dbReference>
<organism evidence="1 2">
    <name type="scientific">Bartonella taylorii 8TBB</name>
    <dbReference type="NCBI Taxonomy" id="1094560"/>
    <lineage>
        <taxon>Bacteria</taxon>
        <taxon>Pseudomonadati</taxon>
        <taxon>Pseudomonadota</taxon>
        <taxon>Alphaproteobacteria</taxon>
        <taxon>Hyphomicrobiales</taxon>
        <taxon>Bartonellaceae</taxon>
        <taxon>Bartonella</taxon>
    </lineage>
</organism>
<name>A0A9P2RXY7_BARTA</name>
<dbReference type="Proteomes" id="UP000002648">
    <property type="component" value="Unassembled WGS sequence"/>
</dbReference>
<gene>
    <name evidence="1" type="ORF">ME9_01417</name>
</gene>
<evidence type="ECO:0000313" key="2">
    <source>
        <dbReference type="Proteomes" id="UP000002648"/>
    </source>
</evidence>
<proteinExistence type="predicted"/>